<evidence type="ECO:0000313" key="2">
    <source>
        <dbReference type="Proteomes" id="UP000321659"/>
    </source>
</evidence>
<dbReference type="Proteomes" id="UP000321659">
    <property type="component" value="Unassembled WGS sequence"/>
</dbReference>
<sequence length="99" mass="11253">MGSTVNDIQMSDEAAEHSFENAPVIVFDFNGDPIYQGETFYSYGKDNFTKETADDYMEHLIENHAKDTLKDLLENHGALETLEDLGAEEIKGEQNDDRY</sequence>
<proteinExistence type="predicted"/>
<organism evidence="1 2">
    <name type="scientific">Dellaglioa algida</name>
    <dbReference type="NCBI Taxonomy" id="105612"/>
    <lineage>
        <taxon>Bacteria</taxon>
        <taxon>Bacillati</taxon>
        <taxon>Bacillota</taxon>
        <taxon>Bacilli</taxon>
        <taxon>Lactobacillales</taxon>
        <taxon>Lactobacillaceae</taxon>
        <taxon>Dellaglioa</taxon>
    </lineage>
</organism>
<dbReference type="AlphaFoldDB" id="A0A5C6M6B6"/>
<name>A0A5C6M6B6_9LACO</name>
<evidence type="ECO:0000313" key="1">
    <source>
        <dbReference type="EMBL" id="TWW10178.1"/>
    </source>
</evidence>
<protein>
    <submittedName>
        <fullName evidence="1">Uncharacterized protein</fullName>
    </submittedName>
</protein>
<accession>A0A5C6M6B6</accession>
<gene>
    <name evidence="1" type="ORF">LABALGLTS371_15870</name>
</gene>
<dbReference type="RefSeq" id="WP_146303396.1">
    <property type="nucleotide sequence ID" value="NZ_JANXKZ010000002.1"/>
</dbReference>
<dbReference type="EMBL" id="SRRQ01000021">
    <property type="protein sequence ID" value="TWW10178.1"/>
    <property type="molecule type" value="Genomic_DNA"/>
</dbReference>
<comment type="caution">
    <text evidence="1">The sequence shown here is derived from an EMBL/GenBank/DDBJ whole genome shotgun (WGS) entry which is preliminary data.</text>
</comment>
<reference evidence="1 2" key="1">
    <citation type="submission" date="2019-04" db="EMBL/GenBank/DDBJ databases">
        <title>In vitro growth and metabolic characteristics of meat-borne Lactobacillus algidus strains.</title>
        <authorList>
            <person name="Sade E."/>
            <person name="Per J."/>
            <person name="Tytti H."/>
            <person name="Johanna B.K."/>
        </authorList>
    </citation>
    <scope>NUCLEOTIDE SEQUENCE [LARGE SCALE GENOMIC DNA]</scope>
    <source>
        <strain evidence="1 2">LTS37-1</strain>
    </source>
</reference>